<feature type="compositionally biased region" description="Polar residues" evidence="1">
    <location>
        <begin position="242"/>
        <end position="251"/>
    </location>
</feature>
<dbReference type="OrthoDB" id="1162399at2759"/>
<evidence type="ECO:0008006" key="4">
    <source>
        <dbReference type="Google" id="ProtNLM"/>
    </source>
</evidence>
<feature type="region of interest" description="Disordered" evidence="1">
    <location>
        <begin position="540"/>
        <end position="608"/>
    </location>
</feature>
<name>A0A9P6GJ34_9PLEO</name>
<organism evidence="2 3">
    <name type="scientific">Paraphaeosphaeria minitans</name>
    <dbReference type="NCBI Taxonomy" id="565426"/>
    <lineage>
        <taxon>Eukaryota</taxon>
        <taxon>Fungi</taxon>
        <taxon>Dikarya</taxon>
        <taxon>Ascomycota</taxon>
        <taxon>Pezizomycotina</taxon>
        <taxon>Dothideomycetes</taxon>
        <taxon>Pleosporomycetidae</taxon>
        <taxon>Pleosporales</taxon>
        <taxon>Massarineae</taxon>
        <taxon>Didymosphaeriaceae</taxon>
        <taxon>Paraphaeosphaeria</taxon>
    </lineage>
</organism>
<accession>A0A9P6GJ34</accession>
<dbReference type="InterPro" id="IPR032710">
    <property type="entry name" value="NTF2-like_dom_sf"/>
</dbReference>
<sequence>MSLSSTYTRFLANPSSSALADKASLHYITTLTTINDAPAILKHFTVQEKLLKQKEHKLLSAIENDDGALCVDLQVTIEFVQGGGAYLPGLDDNFVSDRTVTFPMVHIVNFEAGKITQIRKYWDQGSLLKQIEVIGARARNWPIRDGKDQIRLIATSAATEPQPDAPEPPRGRGQDEVSVRQRGTRQNTTNAMNDPHASLALFENRQPEVEGEFESHPIASRAQSAKPPPRNMGELFIGDQPGTPTSHNASSIPKKAGVGKNFKPNRLFDEDDEAAPTPGGIKTNSKKYDHFEFGHGEDTPRGSEPVRNVNKKHQSQWDFEDFVTPEKTKPKILPGNQRSVGWSDDEVGTSLEFNATLVDKLLEEALSPRNLMIHDSCFPEQEEHSPVHREVVHKPRRDADTHFEFKDDGTSDANQQRPIQGKGRQGNNKGGLYSDHIMGGDEGNDFDTPKAKGDNKGPRDMTHVKNDERKKDFDAHWEMKDDSPGGRNIPDSKPTQNQQKVLKTMDANWGNYEPSPQQGKIRIAGNGMGGRSATKAFSLFEEDPDEAKKENAGIKSMGNGMGGRRGTTALFEEEDPEDHSKHAQMGKKSMSNSTGGRKGATSSFNWDF</sequence>
<protein>
    <recommendedName>
        <fullName evidence="4">NTF2-like protein</fullName>
    </recommendedName>
</protein>
<feature type="region of interest" description="Disordered" evidence="1">
    <location>
        <begin position="156"/>
        <end position="287"/>
    </location>
</feature>
<feature type="compositionally biased region" description="Polar residues" evidence="1">
    <location>
        <begin position="589"/>
        <end position="608"/>
    </location>
</feature>
<evidence type="ECO:0000313" key="2">
    <source>
        <dbReference type="EMBL" id="KAF9736323.1"/>
    </source>
</evidence>
<proteinExistence type="predicted"/>
<dbReference type="AlphaFoldDB" id="A0A9P6GJ34"/>
<gene>
    <name evidence="2" type="ORF">PMIN01_06239</name>
</gene>
<feature type="compositionally biased region" description="Basic and acidic residues" evidence="1">
    <location>
        <begin position="447"/>
        <end position="484"/>
    </location>
</feature>
<dbReference type="Proteomes" id="UP000756921">
    <property type="component" value="Unassembled WGS sequence"/>
</dbReference>
<feature type="region of interest" description="Disordered" evidence="1">
    <location>
        <begin position="508"/>
        <end position="527"/>
    </location>
</feature>
<comment type="caution">
    <text evidence="2">The sequence shown here is derived from an EMBL/GenBank/DDBJ whole genome shotgun (WGS) entry which is preliminary data.</text>
</comment>
<evidence type="ECO:0000313" key="3">
    <source>
        <dbReference type="Proteomes" id="UP000756921"/>
    </source>
</evidence>
<dbReference type="SUPFAM" id="SSF54427">
    <property type="entry name" value="NTF2-like"/>
    <property type="match status" value="1"/>
</dbReference>
<dbReference type="EMBL" id="WJXW01000005">
    <property type="protein sequence ID" value="KAF9736323.1"/>
    <property type="molecule type" value="Genomic_DNA"/>
</dbReference>
<feature type="compositionally biased region" description="Low complexity" evidence="1">
    <location>
        <begin position="420"/>
        <end position="431"/>
    </location>
</feature>
<evidence type="ECO:0000256" key="1">
    <source>
        <dbReference type="SAM" id="MobiDB-lite"/>
    </source>
</evidence>
<keyword evidence="3" id="KW-1185">Reference proteome</keyword>
<dbReference type="Gene3D" id="3.10.450.50">
    <property type="match status" value="1"/>
</dbReference>
<feature type="compositionally biased region" description="Basic and acidic residues" evidence="1">
    <location>
        <begin position="167"/>
        <end position="179"/>
    </location>
</feature>
<reference evidence="2" key="1">
    <citation type="journal article" date="2020" name="Mol. Plant Microbe Interact.">
        <title>Genome Sequence of the Biocontrol Agent Coniothyrium minitans strain Conio (IMI 134523).</title>
        <authorList>
            <person name="Patel D."/>
            <person name="Shittu T.A."/>
            <person name="Baroncelli R."/>
            <person name="Muthumeenakshi S."/>
            <person name="Osborne T.H."/>
            <person name="Janganan T.K."/>
            <person name="Sreenivasaprasad S."/>
        </authorList>
    </citation>
    <scope>NUCLEOTIDE SEQUENCE</scope>
    <source>
        <strain evidence="2">Conio</strain>
    </source>
</reference>
<feature type="region of interest" description="Disordered" evidence="1">
    <location>
        <begin position="402"/>
        <end position="498"/>
    </location>
</feature>